<keyword evidence="2" id="KW-0804">Transcription</keyword>
<dbReference type="InterPro" id="IPR035500">
    <property type="entry name" value="NHR-like_dom_sf"/>
</dbReference>
<evidence type="ECO:0000256" key="3">
    <source>
        <dbReference type="ARBA" id="ARBA00023170"/>
    </source>
</evidence>
<feature type="domain" description="NR LBD" evidence="4">
    <location>
        <begin position="1"/>
        <end position="103"/>
    </location>
</feature>
<dbReference type="PANTHER" id="PTHR46587">
    <property type="entry name" value="NUCLEAR HORMONE RECEPTOR FAMILY"/>
    <property type="match status" value="1"/>
</dbReference>
<dbReference type="SUPFAM" id="SSF48508">
    <property type="entry name" value="Nuclear receptor ligand-binding domain"/>
    <property type="match status" value="1"/>
</dbReference>
<keyword evidence="5" id="KW-1185">Reference proteome</keyword>
<keyword evidence="3" id="KW-0675">Receptor</keyword>
<dbReference type="WBParaSite" id="jg5750">
    <property type="protein sequence ID" value="jg5750"/>
    <property type="gene ID" value="jg5750"/>
</dbReference>
<accession>A0A915EGV0</accession>
<sequence>MNITDAEIVTLHILLLWSSNNNRHVNEQTKQLMKKRREWAVDRLYEHYEQVGTTDPMVRLGEVLLLLPEIELVCDQHCKDFQVAQLFDFCNMSELWYERICYTNLSTQF</sequence>
<keyword evidence="1" id="KW-0805">Transcription regulation</keyword>
<dbReference type="PANTHER" id="PTHR46587:SF5">
    <property type="entry name" value="NUCLEAR HORMONE RECEPTOR FAMILY"/>
    <property type="match status" value="1"/>
</dbReference>
<name>A0A915EGV0_9BILA</name>
<protein>
    <submittedName>
        <fullName evidence="6">NR LBD domain-containing protein</fullName>
    </submittedName>
</protein>
<reference evidence="6" key="1">
    <citation type="submission" date="2022-11" db="UniProtKB">
        <authorList>
            <consortium name="WormBaseParasite"/>
        </authorList>
    </citation>
    <scope>IDENTIFICATION</scope>
</reference>
<dbReference type="Gene3D" id="1.10.565.10">
    <property type="entry name" value="Retinoid X Receptor"/>
    <property type="match status" value="1"/>
</dbReference>
<dbReference type="PROSITE" id="PS51843">
    <property type="entry name" value="NR_LBD"/>
    <property type="match status" value="1"/>
</dbReference>
<proteinExistence type="predicted"/>
<dbReference type="AlphaFoldDB" id="A0A915EGV0"/>
<evidence type="ECO:0000256" key="2">
    <source>
        <dbReference type="ARBA" id="ARBA00023163"/>
    </source>
</evidence>
<organism evidence="5 6">
    <name type="scientific">Ditylenchus dipsaci</name>
    <dbReference type="NCBI Taxonomy" id="166011"/>
    <lineage>
        <taxon>Eukaryota</taxon>
        <taxon>Metazoa</taxon>
        <taxon>Ecdysozoa</taxon>
        <taxon>Nematoda</taxon>
        <taxon>Chromadorea</taxon>
        <taxon>Rhabditida</taxon>
        <taxon>Tylenchina</taxon>
        <taxon>Tylenchomorpha</taxon>
        <taxon>Sphaerularioidea</taxon>
        <taxon>Anguinidae</taxon>
        <taxon>Anguininae</taxon>
        <taxon>Ditylenchus</taxon>
    </lineage>
</organism>
<dbReference type="InterPro" id="IPR000536">
    <property type="entry name" value="Nucl_hrmn_rcpt_lig-bd"/>
</dbReference>
<dbReference type="Proteomes" id="UP000887574">
    <property type="component" value="Unplaced"/>
</dbReference>
<evidence type="ECO:0000313" key="6">
    <source>
        <dbReference type="WBParaSite" id="jg5750"/>
    </source>
</evidence>
<evidence type="ECO:0000256" key="1">
    <source>
        <dbReference type="ARBA" id="ARBA00023015"/>
    </source>
</evidence>
<evidence type="ECO:0000259" key="4">
    <source>
        <dbReference type="PROSITE" id="PS51843"/>
    </source>
</evidence>
<evidence type="ECO:0000313" key="5">
    <source>
        <dbReference type="Proteomes" id="UP000887574"/>
    </source>
</evidence>
<dbReference type="Pfam" id="PF00104">
    <property type="entry name" value="Hormone_recep"/>
    <property type="match status" value="1"/>
</dbReference>